<dbReference type="KEGG" id="clac:EG342_09625"/>
<dbReference type="EMBL" id="PPEH01000003">
    <property type="protein sequence ID" value="PNW14180.1"/>
    <property type="molecule type" value="Genomic_DNA"/>
</dbReference>
<gene>
    <name evidence="2" type="ORF">C1637_10070</name>
    <name evidence="1" type="ORF">EG342_09625</name>
</gene>
<evidence type="ECO:0000313" key="1">
    <source>
        <dbReference type="EMBL" id="AZA82143.1"/>
    </source>
</evidence>
<evidence type="ECO:0000313" key="4">
    <source>
        <dbReference type="Proteomes" id="UP000279972"/>
    </source>
</evidence>
<reference evidence="2 3" key="1">
    <citation type="submission" date="2018-01" db="EMBL/GenBank/DDBJ databases">
        <title>Draft genome sequences of Chryseobacterium lactis NCTC11390, Chryseobacterium oncorhynchi 701B-08, and Chryseobacterium viscerum 687B-08.</title>
        <authorList>
            <person name="Jeong J.-J."/>
            <person name="Lee Y.J."/>
            <person name="Park B."/>
            <person name="Choi I.-G."/>
            <person name="Kim K.D."/>
        </authorList>
    </citation>
    <scope>NUCLEOTIDE SEQUENCE [LARGE SCALE GENOMIC DNA]</scope>
    <source>
        <strain evidence="2 3">NCTC11390</strain>
    </source>
</reference>
<keyword evidence="4" id="KW-1185">Reference proteome</keyword>
<dbReference type="AlphaFoldDB" id="A0A3G6RKG0"/>
<evidence type="ECO:0000313" key="3">
    <source>
        <dbReference type="Proteomes" id="UP000236262"/>
    </source>
</evidence>
<evidence type="ECO:0000313" key="2">
    <source>
        <dbReference type="EMBL" id="PNW14180.1"/>
    </source>
</evidence>
<dbReference type="Proteomes" id="UP000236262">
    <property type="component" value="Unassembled WGS sequence"/>
</dbReference>
<organism evidence="2 3">
    <name type="scientific">Chryseobacterium lactis</name>
    <dbReference type="NCBI Taxonomy" id="1241981"/>
    <lineage>
        <taxon>Bacteria</taxon>
        <taxon>Pseudomonadati</taxon>
        <taxon>Bacteroidota</taxon>
        <taxon>Flavobacteriia</taxon>
        <taxon>Flavobacteriales</taxon>
        <taxon>Weeksellaceae</taxon>
        <taxon>Chryseobacterium group</taxon>
        <taxon>Chryseobacterium</taxon>
    </lineage>
</organism>
<protein>
    <submittedName>
        <fullName evidence="2">Uncharacterized protein</fullName>
    </submittedName>
</protein>
<dbReference type="Proteomes" id="UP000279972">
    <property type="component" value="Chromosome"/>
</dbReference>
<reference evidence="1 4" key="2">
    <citation type="submission" date="2018-11" db="EMBL/GenBank/DDBJ databases">
        <title>Proposal to divide the Flavobacteriaceae and reorganize its genera based on Amino Acid Identity values calculated from whole genome sequences.</title>
        <authorList>
            <person name="Nicholson A.C."/>
            <person name="Gulvik C.A."/>
            <person name="Whitney A.M."/>
            <person name="Humrighouse B.W."/>
            <person name="Bell M."/>
            <person name="Holmes B."/>
            <person name="Steigerwalt A.G."/>
            <person name="Villarma A."/>
            <person name="Sheth M."/>
            <person name="Batra D."/>
            <person name="Pryor J."/>
            <person name="Bernardet J.-F."/>
            <person name="Hugo C."/>
            <person name="Kampfer P."/>
            <person name="Newman J."/>
            <person name="McQuiston J.R."/>
        </authorList>
    </citation>
    <scope>NUCLEOTIDE SEQUENCE [LARGE SCALE GENOMIC DNA]</scope>
    <source>
        <strain evidence="1 4">KC_1864</strain>
    </source>
</reference>
<dbReference type="RefSeq" id="WP_103291570.1">
    <property type="nucleotide sequence ID" value="NZ_CP033924.1"/>
</dbReference>
<accession>A0A3G6RKG0</accession>
<dbReference type="EMBL" id="CP033924">
    <property type="protein sequence ID" value="AZA82143.1"/>
    <property type="molecule type" value="Genomic_DNA"/>
</dbReference>
<name>A0A3G6RKG0_CHRLC</name>
<sequence length="96" mass="10987">MNELEISLQQKTAEVMERKKTQGYGSFSEEDIFRDVFLEKFVDIIVIKRDSPSQDISEALEACVYAEARSKGYSPESAVEETAKFMEQEKLKNSNP</sequence>
<proteinExistence type="predicted"/>